<evidence type="ECO:0000313" key="4">
    <source>
        <dbReference type="Proteomes" id="UP000298234"/>
    </source>
</evidence>
<sequence>MSEKITYKFSGRHGSIADLVWSDVPPLAIVTGENGAGKTHLLESIAVGYGQQPTNPNAPYARFRNARPISIKVEIEGGPRHTGEVFYAGTDWIPQNWGTTSLEHISTQAHQLYGAGPKVSGDEPRDPLYEDWQIVEKKEDIGLVRHVIPPEWDKFEARLTPMRLASEPNNKNLAFIFLAYEVLRVAAIERSSRTGEDREAAVRNLGDPPWETFNRFCKEADLKFEVLPPVIERRSILGRPVPGYSLMIRDIERDTVVSESEASAGERIMFSVVAWRFLAEASGIHYKVILLDEPDAHLHPSLVKQFLRVLEVVMVERHGSRVILTTHSPSTVALARDGQIFELKRHGEPRIRPVGDVSSVIAKLTNGLVAVDKATRFVVLEGITDLPFYERLWQLLVESGLPIFPGVAFFMRDGCSKVRETVQYLREWDFRRFYGVLDRDAPPNENKPEQGLYILARNGVENYLFDPLNVWLCLWMHKAALHKAQLYEIPDLRQGNGHLVKTMSVDLLQRAADSVVARVRPQLQSLADNADEHVEVRYVGGLQLRYPRWVIEYDDHDLAAAVRKTFEPYPFPDRDILMSFMTLNLISQDFWDIFKEIVA</sequence>
<reference evidence="3 4" key="1">
    <citation type="submission" date="2019-03" db="EMBL/GenBank/DDBJ databases">
        <title>Burkholderia cepacia outbreak.</title>
        <authorList>
            <person name="Farzana R."/>
            <person name="Walsh T.R."/>
        </authorList>
    </citation>
    <scope>NUCLEOTIDE SEQUENCE [LARGE SCALE GENOMIC DNA]</scope>
    <source>
        <strain evidence="3">D13</strain>
        <strain evidence="4">d13</strain>
    </source>
</reference>
<dbReference type="GO" id="GO:0016887">
    <property type="term" value="F:ATP hydrolysis activity"/>
    <property type="evidence" value="ECO:0007669"/>
    <property type="project" value="InterPro"/>
</dbReference>
<dbReference type="InterPro" id="IPR003593">
    <property type="entry name" value="AAA+_ATPase"/>
</dbReference>
<comment type="caution">
    <text evidence="2">The sequence shown here is derived from an EMBL/GenBank/DDBJ whole genome shotgun (WGS) entry which is preliminary data.</text>
</comment>
<reference evidence="2" key="2">
    <citation type="submission" date="2020-12" db="EMBL/GenBank/DDBJ databases">
        <title>Burkholderia cepacia complex in Mexico.</title>
        <authorList>
            <person name="Estrada P."/>
        </authorList>
    </citation>
    <scope>NUCLEOTIDE SEQUENCE</scope>
    <source>
        <strain evidence="2">871</strain>
    </source>
</reference>
<dbReference type="PANTHER" id="PTHR43581">
    <property type="entry name" value="ATP/GTP PHOSPHATASE"/>
    <property type="match status" value="1"/>
</dbReference>
<dbReference type="GO" id="GO:0005524">
    <property type="term" value="F:ATP binding"/>
    <property type="evidence" value="ECO:0007669"/>
    <property type="project" value="UniProtKB-KW"/>
</dbReference>
<dbReference type="CDD" id="cd00267">
    <property type="entry name" value="ABC_ATPase"/>
    <property type="match status" value="1"/>
</dbReference>
<proteinExistence type="predicted"/>
<accession>A0A6N4JLM4</accession>
<dbReference type="Proteomes" id="UP000298234">
    <property type="component" value="Unassembled WGS sequence"/>
</dbReference>
<dbReference type="AlphaFoldDB" id="A0A6N4JLM4"/>
<evidence type="ECO:0000313" key="3">
    <source>
        <dbReference type="EMBL" id="TEU48133.1"/>
    </source>
</evidence>
<keyword evidence="2" id="KW-0547">Nucleotide-binding</keyword>
<dbReference type="InterPro" id="IPR003959">
    <property type="entry name" value="ATPase_AAA_core"/>
</dbReference>
<evidence type="ECO:0000313" key="2">
    <source>
        <dbReference type="EMBL" id="MBH9699284.1"/>
    </source>
</evidence>
<dbReference type="EMBL" id="SNSQ01000015">
    <property type="protein sequence ID" value="TEU48133.1"/>
    <property type="molecule type" value="Genomic_DNA"/>
</dbReference>
<dbReference type="InterPro" id="IPR027417">
    <property type="entry name" value="P-loop_NTPase"/>
</dbReference>
<protein>
    <submittedName>
        <fullName evidence="2">ATP-binding protein</fullName>
    </submittedName>
</protein>
<dbReference type="Gene3D" id="3.40.50.300">
    <property type="entry name" value="P-loop containing nucleotide triphosphate hydrolases"/>
    <property type="match status" value="1"/>
</dbReference>
<evidence type="ECO:0000313" key="5">
    <source>
        <dbReference type="Proteomes" id="UP000645612"/>
    </source>
</evidence>
<dbReference type="Pfam" id="PF13304">
    <property type="entry name" value="AAA_21"/>
    <property type="match status" value="1"/>
</dbReference>
<dbReference type="SUPFAM" id="SSF52540">
    <property type="entry name" value="P-loop containing nucleoside triphosphate hydrolases"/>
    <property type="match status" value="1"/>
</dbReference>
<dbReference type="PANTHER" id="PTHR43581:SF4">
    <property type="entry name" value="ATP_GTP PHOSPHATASE"/>
    <property type="match status" value="1"/>
</dbReference>
<organism evidence="2 5">
    <name type="scientific">Burkholderia cepacia</name>
    <name type="common">Pseudomonas cepacia</name>
    <dbReference type="NCBI Taxonomy" id="292"/>
    <lineage>
        <taxon>Bacteria</taxon>
        <taxon>Pseudomonadati</taxon>
        <taxon>Pseudomonadota</taxon>
        <taxon>Betaproteobacteria</taxon>
        <taxon>Burkholderiales</taxon>
        <taxon>Burkholderiaceae</taxon>
        <taxon>Burkholderia</taxon>
        <taxon>Burkholderia cepacia complex</taxon>
    </lineage>
</organism>
<dbReference type="RefSeq" id="WP_134256393.1">
    <property type="nucleotide sequence ID" value="NZ_CADDZZ010000001.1"/>
</dbReference>
<gene>
    <name evidence="3" type="ORF">E3D37_15770</name>
    <name evidence="2" type="ORF">JAO13_22850</name>
</gene>
<dbReference type="EMBL" id="JAEDXG010000022">
    <property type="protein sequence ID" value="MBH9699284.1"/>
    <property type="molecule type" value="Genomic_DNA"/>
</dbReference>
<keyword evidence="2" id="KW-0067">ATP-binding</keyword>
<dbReference type="Proteomes" id="UP000645612">
    <property type="component" value="Unassembled WGS sequence"/>
</dbReference>
<name>A0A6N4JLM4_BURCE</name>
<evidence type="ECO:0000259" key="1">
    <source>
        <dbReference type="SMART" id="SM00382"/>
    </source>
</evidence>
<feature type="domain" description="AAA+ ATPase" evidence="1">
    <location>
        <begin position="24"/>
        <end position="346"/>
    </location>
</feature>
<dbReference type="InterPro" id="IPR051396">
    <property type="entry name" value="Bact_Antivir_Def_Nuclease"/>
</dbReference>
<dbReference type="SMART" id="SM00382">
    <property type="entry name" value="AAA"/>
    <property type="match status" value="1"/>
</dbReference>